<gene>
    <name evidence="2" type="ORF">MTBBW1_2360023</name>
</gene>
<organism evidence="2 3">
    <name type="scientific">Desulfamplus magnetovallimortis</name>
    <dbReference type="NCBI Taxonomy" id="1246637"/>
    <lineage>
        <taxon>Bacteria</taxon>
        <taxon>Pseudomonadati</taxon>
        <taxon>Thermodesulfobacteriota</taxon>
        <taxon>Desulfobacteria</taxon>
        <taxon>Desulfobacterales</taxon>
        <taxon>Desulfobacteraceae</taxon>
        <taxon>Desulfamplus</taxon>
    </lineage>
</organism>
<evidence type="ECO:0000259" key="1">
    <source>
        <dbReference type="Pfam" id="PF21956"/>
    </source>
</evidence>
<dbReference type="OrthoDB" id="1364214at2"/>
<dbReference type="Proteomes" id="UP000191931">
    <property type="component" value="Unassembled WGS sequence"/>
</dbReference>
<name>A0A1W1HDU1_9BACT</name>
<accession>A0A1W1HDU1</accession>
<dbReference type="Pfam" id="PF21956">
    <property type="entry name" value="DUF6922"/>
    <property type="match status" value="1"/>
</dbReference>
<reference evidence="2 3" key="1">
    <citation type="submission" date="2017-03" db="EMBL/GenBank/DDBJ databases">
        <authorList>
            <person name="Afonso C.L."/>
            <person name="Miller P.J."/>
            <person name="Scott M.A."/>
            <person name="Spackman E."/>
            <person name="Goraichik I."/>
            <person name="Dimitrov K.M."/>
            <person name="Suarez D.L."/>
            <person name="Swayne D.E."/>
        </authorList>
    </citation>
    <scope>NUCLEOTIDE SEQUENCE [LARGE SCALE GENOMIC DNA]</scope>
    <source>
        <strain evidence="2">PRJEB14757</strain>
    </source>
</reference>
<dbReference type="AlphaFoldDB" id="A0A1W1HDU1"/>
<evidence type="ECO:0000313" key="3">
    <source>
        <dbReference type="Proteomes" id="UP000191931"/>
    </source>
</evidence>
<evidence type="ECO:0000313" key="2">
    <source>
        <dbReference type="EMBL" id="SLM30640.1"/>
    </source>
</evidence>
<proteinExistence type="predicted"/>
<keyword evidence="3" id="KW-1185">Reference proteome</keyword>
<dbReference type="InterPro" id="IPR053830">
    <property type="entry name" value="DUF6922"/>
</dbReference>
<dbReference type="STRING" id="1246637.MTBBW1_2360023"/>
<protein>
    <recommendedName>
        <fullName evidence="1">DUF6922 domain-containing protein</fullName>
    </recommendedName>
</protein>
<dbReference type="EMBL" id="FWEV01000153">
    <property type="protein sequence ID" value="SLM30640.1"/>
    <property type="molecule type" value="Genomic_DNA"/>
</dbReference>
<sequence length="125" mass="14895">MTELLKKSKLLQTDQDTLRKNFKRMFWDVDTTRLDFEKHHKTIITQVFNYGSPEEIQALFGIYQKEAIREVLKNPIKGMWFPTTYKAFCNMLDVEPQEKAINRIFTGQKRKNPNKLFAALLWPQI</sequence>
<dbReference type="RefSeq" id="WP_080808948.1">
    <property type="nucleotide sequence ID" value="NZ_LT828563.1"/>
</dbReference>
<feature type="domain" description="DUF6922" evidence="1">
    <location>
        <begin position="23"/>
        <end position="72"/>
    </location>
</feature>